<gene>
    <name evidence="1" type="ORF">SteCoe_40902</name>
</gene>
<dbReference type="EMBL" id="MPUH01002628">
    <property type="protein sequence ID" value="OMJ64960.1"/>
    <property type="molecule type" value="Genomic_DNA"/>
</dbReference>
<evidence type="ECO:0000313" key="2">
    <source>
        <dbReference type="Proteomes" id="UP000187209"/>
    </source>
</evidence>
<keyword evidence="2" id="KW-1185">Reference proteome</keyword>
<protein>
    <submittedName>
        <fullName evidence="1">Uncharacterized protein</fullName>
    </submittedName>
</protein>
<proteinExistence type="predicted"/>
<reference evidence="1 2" key="1">
    <citation type="submission" date="2016-11" db="EMBL/GenBank/DDBJ databases">
        <title>The macronuclear genome of Stentor coeruleus: a giant cell with tiny introns.</title>
        <authorList>
            <person name="Slabodnick M."/>
            <person name="Ruby J.G."/>
            <person name="Reiff S.B."/>
            <person name="Swart E.C."/>
            <person name="Gosai S."/>
            <person name="Prabakaran S."/>
            <person name="Witkowska E."/>
            <person name="Larue G.E."/>
            <person name="Fisher S."/>
            <person name="Freeman R.M."/>
            <person name="Gunawardena J."/>
            <person name="Chu W."/>
            <person name="Stover N.A."/>
            <person name="Gregory B.D."/>
            <person name="Nowacki M."/>
            <person name="Derisi J."/>
            <person name="Roy S.W."/>
            <person name="Marshall W.F."/>
            <person name="Sood P."/>
        </authorList>
    </citation>
    <scope>NUCLEOTIDE SEQUENCE [LARGE SCALE GENOMIC DNA]</scope>
    <source>
        <strain evidence="1">WM001</strain>
    </source>
</reference>
<comment type="caution">
    <text evidence="1">The sequence shown here is derived from an EMBL/GenBank/DDBJ whole genome shotgun (WGS) entry which is preliminary data.</text>
</comment>
<organism evidence="1 2">
    <name type="scientific">Stentor coeruleus</name>
    <dbReference type="NCBI Taxonomy" id="5963"/>
    <lineage>
        <taxon>Eukaryota</taxon>
        <taxon>Sar</taxon>
        <taxon>Alveolata</taxon>
        <taxon>Ciliophora</taxon>
        <taxon>Postciliodesmatophora</taxon>
        <taxon>Heterotrichea</taxon>
        <taxon>Heterotrichida</taxon>
        <taxon>Stentoridae</taxon>
        <taxon>Stentor</taxon>
    </lineage>
</organism>
<evidence type="ECO:0000313" key="1">
    <source>
        <dbReference type="EMBL" id="OMJ64960.1"/>
    </source>
</evidence>
<accession>A0A1R2AKK5</accession>
<sequence length="72" mass="8721">MEKLEPVIKLREEKEMKIAQSKQRSIDFNALTIDKKKERVRPLNLPNFASWDNYFVQILFTYDEKYMFGCML</sequence>
<dbReference type="Proteomes" id="UP000187209">
    <property type="component" value="Unassembled WGS sequence"/>
</dbReference>
<dbReference type="AlphaFoldDB" id="A0A1R2AKK5"/>
<name>A0A1R2AKK5_9CILI</name>